<name>A2A0A0_MICM2</name>
<feature type="transmembrane region" description="Helical" evidence="6">
    <location>
        <begin position="225"/>
        <end position="243"/>
    </location>
</feature>
<evidence type="ECO:0000313" key="9">
    <source>
        <dbReference type="Proteomes" id="UP000004095"/>
    </source>
</evidence>
<accession>A2A0A0</accession>
<feature type="transmembrane region" description="Helical" evidence="6">
    <location>
        <begin position="141"/>
        <end position="164"/>
    </location>
</feature>
<evidence type="ECO:0000259" key="7">
    <source>
        <dbReference type="Pfam" id="PF12698"/>
    </source>
</evidence>
<dbReference type="GO" id="GO:0005886">
    <property type="term" value="C:plasma membrane"/>
    <property type="evidence" value="ECO:0007669"/>
    <property type="project" value="UniProtKB-SubCell"/>
</dbReference>
<feature type="transmembrane region" description="Helical" evidence="6">
    <location>
        <begin position="12"/>
        <end position="35"/>
    </location>
</feature>
<dbReference type="PANTHER" id="PTHR30294:SF29">
    <property type="entry name" value="MULTIDRUG ABC TRANSPORTER PERMEASE YBHS-RELATED"/>
    <property type="match status" value="1"/>
</dbReference>
<comment type="caution">
    <text evidence="8">The sequence shown here is derived from an EMBL/GenBank/DDBJ whole genome shotgun (WGS) entry which is preliminary data.</text>
</comment>
<sequence>MKTVWVIAKRELNSFFDSLIAYIMLILFLGFNGFFTWLESGNDVFFSGQASLRGFFSIAFWTLFFFIPALTMRLLAEEKKTGTIELLLTKAVTDRQVVWGKFLAVFILIAIALLLTLPYVFTIDGVALLGYDGLGNLDLSATLSGYLGLLLMSAMYIGIGIFASSLNNNQIVAFLMALLIGIFFQFIFGAMAGNATGWLGELFETLSTSAHFESIARGVIDTRDILFFVSIGWLGLFLAEVSLTKRKVID</sequence>
<keyword evidence="5 6" id="KW-0472">Membrane</keyword>
<dbReference type="Pfam" id="PF12698">
    <property type="entry name" value="ABC2_membrane_3"/>
    <property type="match status" value="1"/>
</dbReference>
<dbReference type="GO" id="GO:0140359">
    <property type="term" value="F:ABC-type transporter activity"/>
    <property type="evidence" value="ECO:0007669"/>
    <property type="project" value="InterPro"/>
</dbReference>
<protein>
    <submittedName>
        <fullName evidence="8">Gliding motility protein GldF</fullName>
    </submittedName>
</protein>
<evidence type="ECO:0000256" key="4">
    <source>
        <dbReference type="ARBA" id="ARBA00022989"/>
    </source>
</evidence>
<evidence type="ECO:0000313" key="8">
    <source>
        <dbReference type="EMBL" id="EAY23943.1"/>
    </source>
</evidence>
<dbReference type="AlphaFoldDB" id="A2A0A0"/>
<evidence type="ECO:0000256" key="6">
    <source>
        <dbReference type="SAM" id="Phobius"/>
    </source>
</evidence>
<evidence type="ECO:0000256" key="5">
    <source>
        <dbReference type="ARBA" id="ARBA00023136"/>
    </source>
</evidence>
<comment type="subcellular location">
    <subcellularLocation>
        <location evidence="1">Cell membrane</location>
        <topology evidence="1">Multi-pass membrane protein</topology>
    </subcellularLocation>
</comment>
<dbReference type="EMBL" id="AAWS01000095">
    <property type="protein sequence ID" value="EAY23943.1"/>
    <property type="molecule type" value="Genomic_DNA"/>
</dbReference>
<feature type="domain" description="ABC-2 type transporter transmembrane" evidence="7">
    <location>
        <begin position="52"/>
        <end position="238"/>
    </location>
</feature>
<gene>
    <name evidence="8" type="ORF">M23134_01801</name>
</gene>
<dbReference type="eggNOG" id="COG1277">
    <property type="taxonomic scope" value="Bacteria"/>
</dbReference>
<feature type="transmembrane region" description="Helical" evidence="6">
    <location>
        <begin position="97"/>
        <end position="121"/>
    </location>
</feature>
<reference evidence="8 9" key="1">
    <citation type="submission" date="2007-01" db="EMBL/GenBank/DDBJ databases">
        <authorList>
            <person name="Haygood M."/>
            <person name="Podell S."/>
            <person name="Anderson C."/>
            <person name="Hopkinson B."/>
            <person name="Roe K."/>
            <person name="Barbeau K."/>
            <person name="Gaasterland T."/>
            <person name="Ferriera S."/>
            <person name="Johnson J."/>
            <person name="Kravitz S."/>
            <person name="Beeson K."/>
            <person name="Sutton G."/>
            <person name="Rogers Y.-H."/>
            <person name="Friedman R."/>
            <person name="Frazier M."/>
            <person name="Venter J.C."/>
        </authorList>
    </citation>
    <scope>NUCLEOTIDE SEQUENCE [LARGE SCALE GENOMIC DNA]</scope>
    <source>
        <strain evidence="8 9">ATCC 23134</strain>
    </source>
</reference>
<evidence type="ECO:0000256" key="2">
    <source>
        <dbReference type="ARBA" id="ARBA00022475"/>
    </source>
</evidence>
<keyword evidence="3 6" id="KW-0812">Transmembrane</keyword>
<dbReference type="Proteomes" id="UP000004095">
    <property type="component" value="Unassembled WGS sequence"/>
</dbReference>
<organism evidence="8 9">
    <name type="scientific">Microscilla marina ATCC 23134</name>
    <dbReference type="NCBI Taxonomy" id="313606"/>
    <lineage>
        <taxon>Bacteria</taxon>
        <taxon>Pseudomonadati</taxon>
        <taxon>Bacteroidota</taxon>
        <taxon>Cytophagia</taxon>
        <taxon>Cytophagales</taxon>
        <taxon>Microscillaceae</taxon>
        <taxon>Microscilla</taxon>
    </lineage>
</organism>
<dbReference type="InterPro" id="IPR051449">
    <property type="entry name" value="ABC-2_transporter_component"/>
</dbReference>
<dbReference type="RefSeq" id="WP_002705894.1">
    <property type="nucleotide sequence ID" value="NZ_AAWS01000095.1"/>
</dbReference>
<dbReference type="PANTHER" id="PTHR30294">
    <property type="entry name" value="MEMBRANE COMPONENT OF ABC TRANSPORTER YHHJ-RELATED"/>
    <property type="match status" value="1"/>
</dbReference>
<feature type="transmembrane region" description="Helical" evidence="6">
    <location>
        <begin position="171"/>
        <end position="192"/>
    </location>
</feature>
<evidence type="ECO:0000256" key="3">
    <source>
        <dbReference type="ARBA" id="ARBA00022692"/>
    </source>
</evidence>
<keyword evidence="4 6" id="KW-1133">Transmembrane helix</keyword>
<feature type="transmembrane region" description="Helical" evidence="6">
    <location>
        <begin position="55"/>
        <end position="76"/>
    </location>
</feature>
<keyword evidence="2" id="KW-1003">Cell membrane</keyword>
<dbReference type="InterPro" id="IPR013525">
    <property type="entry name" value="ABC2_TM"/>
</dbReference>
<dbReference type="OrthoDB" id="9794512at2"/>
<evidence type="ECO:0000256" key="1">
    <source>
        <dbReference type="ARBA" id="ARBA00004651"/>
    </source>
</evidence>
<proteinExistence type="predicted"/>
<keyword evidence="9" id="KW-1185">Reference proteome</keyword>